<evidence type="ECO:0000313" key="1">
    <source>
        <dbReference type="EMBL" id="PSR79535.1"/>
    </source>
</evidence>
<comment type="caution">
    <text evidence="1">The sequence shown here is derived from an EMBL/GenBank/DDBJ whole genome shotgun (WGS) entry which is preliminary data.</text>
</comment>
<organism evidence="1 2">
    <name type="scientific">Hermanssonia centrifuga</name>
    <dbReference type="NCBI Taxonomy" id="98765"/>
    <lineage>
        <taxon>Eukaryota</taxon>
        <taxon>Fungi</taxon>
        <taxon>Dikarya</taxon>
        <taxon>Basidiomycota</taxon>
        <taxon>Agaricomycotina</taxon>
        <taxon>Agaricomycetes</taxon>
        <taxon>Polyporales</taxon>
        <taxon>Meruliaceae</taxon>
        <taxon>Hermanssonia</taxon>
    </lineage>
</organism>
<evidence type="ECO:0000313" key="2">
    <source>
        <dbReference type="Proteomes" id="UP000186601"/>
    </source>
</evidence>
<gene>
    <name evidence="1" type="ORF">PHLCEN_2v6996</name>
</gene>
<name>A0A2R6NXW4_9APHY</name>
<keyword evidence="2" id="KW-1185">Reference proteome</keyword>
<dbReference type="AlphaFoldDB" id="A0A2R6NXW4"/>
<protein>
    <submittedName>
        <fullName evidence="1">Uncharacterized protein</fullName>
    </submittedName>
</protein>
<reference evidence="1 2" key="1">
    <citation type="submission" date="2018-02" db="EMBL/GenBank/DDBJ databases">
        <title>Genome sequence of the basidiomycete white-rot fungus Phlebia centrifuga.</title>
        <authorList>
            <person name="Granchi Z."/>
            <person name="Peng M."/>
            <person name="de Vries R.P."/>
            <person name="Hilden K."/>
            <person name="Makela M.R."/>
            <person name="Grigoriev I."/>
            <person name="Riley R."/>
        </authorList>
    </citation>
    <scope>NUCLEOTIDE SEQUENCE [LARGE SCALE GENOMIC DNA]</scope>
    <source>
        <strain evidence="1 2">FBCC195</strain>
    </source>
</reference>
<dbReference type="EMBL" id="MLYV02000693">
    <property type="protein sequence ID" value="PSR79535.1"/>
    <property type="molecule type" value="Genomic_DNA"/>
</dbReference>
<dbReference type="Proteomes" id="UP000186601">
    <property type="component" value="Unassembled WGS sequence"/>
</dbReference>
<sequence>FISVVHNIPGNILWVGMQHGRRGHQPWEDTMEDTMELRDIEGLGQSNRNDESGPVLQIFSGNNKSAKITWPEL</sequence>
<feature type="non-terminal residue" evidence="1">
    <location>
        <position position="1"/>
    </location>
</feature>
<accession>A0A2R6NXW4</accession>
<proteinExistence type="predicted"/>